<organism evidence="1 2">
    <name type="scientific">Proteus cibi</name>
    <dbReference type="NCBI Taxonomy" id="2050966"/>
    <lineage>
        <taxon>Bacteria</taxon>
        <taxon>Pseudomonadati</taxon>
        <taxon>Pseudomonadota</taxon>
        <taxon>Gammaproteobacteria</taxon>
        <taxon>Enterobacterales</taxon>
        <taxon>Morganellaceae</taxon>
        <taxon>Proteus</taxon>
    </lineage>
</organism>
<keyword evidence="2" id="KW-1185">Reference proteome</keyword>
<reference evidence="1 2" key="1">
    <citation type="submission" date="2022-05" db="EMBL/GenBank/DDBJ databases">
        <title>Whole genome sequences of Escherichia coli of fish isolates collected from Assam, India.</title>
        <authorList>
            <person name="Sudha S."/>
            <person name="Muneeb K.H."/>
            <person name="Rakshit O."/>
            <person name="Mendem S.K."/>
            <person name="Raisen C."/>
            <person name="Holmes M.A."/>
            <person name="Shome B.R."/>
            <person name="Sivaraman G.K."/>
        </authorList>
    </citation>
    <scope>NUCLEOTIDE SEQUENCE [LARGE SCALE GENOMIC DNA]</scope>
    <source>
        <strain evidence="1 2">278</strain>
    </source>
</reference>
<proteinExistence type="predicted"/>
<dbReference type="Proteomes" id="UP001332939">
    <property type="component" value="Unassembled WGS sequence"/>
</dbReference>
<dbReference type="EMBL" id="JAMZOO010000007">
    <property type="protein sequence ID" value="MEB6858563.1"/>
    <property type="molecule type" value="Genomic_DNA"/>
</dbReference>
<evidence type="ECO:0000313" key="2">
    <source>
        <dbReference type="Proteomes" id="UP001332939"/>
    </source>
</evidence>
<dbReference type="RefSeq" id="WP_325935573.1">
    <property type="nucleotide sequence ID" value="NZ_JAMZOO010000007.1"/>
</dbReference>
<protein>
    <submittedName>
        <fullName evidence="1">Uncharacterized protein</fullName>
    </submittedName>
</protein>
<name>A0ABU6EHK2_9GAMM</name>
<evidence type="ECO:0000313" key="1">
    <source>
        <dbReference type="EMBL" id="MEB6858563.1"/>
    </source>
</evidence>
<accession>A0ABU6EHK2</accession>
<gene>
    <name evidence="1" type="ORF">NA736_16240</name>
</gene>
<sequence>MELIDINDNSIIELYNSIEKKYYKILYHEALIVPLIESTQNKEFVDFSRTIKENNSNFIDDILISDMESALFFNYDTPINRKHTEEFKDLYMELKQIILNKTEKYKNNENTKKIQRKY</sequence>
<comment type="caution">
    <text evidence="1">The sequence shown here is derived from an EMBL/GenBank/DDBJ whole genome shotgun (WGS) entry which is preliminary data.</text>
</comment>